<dbReference type="InterPro" id="IPR044171">
    <property type="entry name" value="LAX2-like"/>
</dbReference>
<dbReference type="Gene3D" id="3.10.20.90">
    <property type="entry name" value="Phosphatidylinositol 3-kinase Catalytic Subunit, Chain A, domain 1"/>
    <property type="match status" value="1"/>
</dbReference>
<gene>
    <name evidence="1" type="ORF">VitviT2T_011282</name>
</gene>
<name>A0ABY9CBR3_VITVI</name>
<dbReference type="PANTHER" id="PTHR47290:SF6">
    <property type="entry name" value="UBIQUITIN-LIKE DOMAIN-CONTAINING PROTEIN"/>
    <property type="match status" value="1"/>
</dbReference>
<dbReference type="PANTHER" id="PTHR47290">
    <property type="entry name" value="RING FINGER PROTEIN"/>
    <property type="match status" value="1"/>
</dbReference>
<accession>A0ABY9CBR3</accession>
<dbReference type="Proteomes" id="UP001227230">
    <property type="component" value="Chromosome 7"/>
</dbReference>
<dbReference type="EMBL" id="CP126654">
    <property type="protein sequence ID" value="WJZ92275.1"/>
    <property type="molecule type" value="Genomic_DNA"/>
</dbReference>
<reference evidence="1 2" key="1">
    <citation type="journal article" date="2023" name="Hortic Res">
        <title>The complete reference genome for grapevine (Vitis vinifera L.) genetics and breeding.</title>
        <authorList>
            <person name="Shi X."/>
            <person name="Cao S."/>
            <person name="Wang X."/>
            <person name="Huang S."/>
            <person name="Wang Y."/>
            <person name="Liu Z."/>
            <person name="Liu W."/>
            <person name="Leng X."/>
            <person name="Peng Y."/>
            <person name="Wang N."/>
            <person name="Wang Y."/>
            <person name="Ma Z."/>
            <person name="Xu X."/>
            <person name="Zhang F."/>
            <person name="Xue H."/>
            <person name="Zhong H."/>
            <person name="Wang Y."/>
            <person name="Zhang K."/>
            <person name="Velt A."/>
            <person name="Avia K."/>
            <person name="Holtgrawe D."/>
            <person name="Grimplet J."/>
            <person name="Matus J.T."/>
            <person name="Ware D."/>
            <person name="Wu X."/>
            <person name="Wang H."/>
            <person name="Liu C."/>
            <person name="Fang Y."/>
            <person name="Rustenholz C."/>
            <person name="Cheng Z."/>
            <person name="Xiao H."/>
            <person name="Zhou Y."/>
        </authorList>
    </citation>
    <scope>NUCLEOTIDE SEQUENCE [LARGE SCALE GENOMIC DNA]</scope>
    <source>
        <strain evidence="2">cv. Pinot noir / PN40024</strain>
        <tissue evidence="1">Leaf</tissue>
    </source>
</reference>
<proteinExistence type="predicted"/>
<organism evidence="1 2">
    <name type="scientific">Vitis vinifera</name>
    <name type="common">Grape</name>
    <dbReference type="NCBI Taxonomy" id="29760"/>
    <lineage>
        <taxon>Eukaryota</taxon>
        <taxon>Viridiplantae</taxon>
        <taxon>Streptophyta</taxon>
        <taxon>Embryophyta</taxon>
        <taxon>Tracheophyta</taxon>
        <taxon>Spermatophyta</taxon>
        <taxon>Magnoliopsida</taxon>
        <taxon>eudicotyledons</taxon>
        <taxon>Gunneridae</taxon>
        <taxon>Pentapetalae</taxon>
        <taxon>rosids</taxon>
        <taxon>Vitales</taxon>
        <taxon>Vitaceae</taxon>
        <taxon>Viteae</taxon>
        <taxon>Vitis</taxon>
    </lineage>
</organism>
<sequence>MDDHEKGENGEGEWLELGLGFTRSTFSSSSSLGLGLGLGFGVTPSINYDPLVPSSLTWFSASPPPPSSPPSPWPWPMVSAGGLLRDRQTPVTRSSTGLWFTLVSSINCNGEVLPQVPKAYIRVREENVTVLMVQKYLVTKLGLSNEAEIDISCMGEKLLQWQTLRHVWDSVWLPRIIESENSTAALVGNSGGHRSTNYLMSLHYAAVILSRTLLLKSSKSKFFRRSCSNKTQLWSQRKRLCISLAIKTLVAESGKWGFFYFEGF</sequence>
<protein>
    <submittedName>
        <fullName evidence="1">Uncharacterized protein</fullName>
    </submittedName>
</protein>
<evidence type="ECO:0000313" key="2">
    <source>
        <dbReference type="Proteomes" id="UP001227230"/>
    </source>
</evidence>
<keyword evidence="2" id="KW-1185">Reference proteome</keyword>
<evidence type="ECO:0000313" key="1">
    <source>
        <dbReference type="EMBL" id="WJZ92275.1"/>
    </source>
</evidence>